<sequence>MTAELSIQNAKNHAETKYRSLRSDQGSNSESGASSQSGEVHHAALSQRNQIPPATATTQTSSPTGLVFNLLPSMQNTNMMGSMVNGVSGGQYFVNMQILNINLN</sequence>
<reference evidence="2 3" key="1">
    <citation type="submission" date="2024-01" db="EMBL/GenBank/DDBJ databases">
        <title>A draft genome for the cacao thread blight pathogen Marasmiellus scandens.</title>
        <authorList>
            <person name="Baruah I.K."/>
            <person name="Leung J."/>
            <person name="Bukari Y."/>
            <person name="Amoako-Attah I."/>
            <person name="Meinhardt L.W."/>
            <person name="Bailey B.A."/>
            <person name="Cohen S.P."/>
        </authorList>
    </citation>
    <scope>NUCLEOTIDE SEQUENCE [LARGE SCALE GENOMIC DNA]</scope>
    <source>
        <strain evidence="2 3">GH-19</strain>
    </source>
</reference>
<evidence type="ECO:0000313" key="3">
    <source>
        <dbReference type="Proteomes" id="UP001498398"/>
    </source>
</evidence>
<feature type="region of interest" description="Disordered" evidence="1">
    <location>
        <begin position="1"/>
        <end position="68"/>
    </location>
</feature>
<gene>
    <name evidence="2" type="ORF">VKT23_018979</name>
</gene>
<evidence type="ECO:0000256" key="1">
    <source>
        <dbReference type="SAM" id="MobiDB-lite"/>
    </source>
</evidence>
<evidence type="ECO:0000313" key="2">
    <source>
        <dbReference type="EMBL" id="KAK7436726.1"/>
    </source>
</evidence>
<name>A0ABR1IQN3_9AGAR</name>
<dbReference type="EMBL" id="JBANRG010000091">
    <property type="protein sequence ID" value="KAK7436726.1"/>
    <property type="molecule type" value="Genomic_DNA"/>
</dbReference>
<keyword evidence="3" id="KW-1185">Reference proteome</keyword>
<organism evidence="2 3">
    <name type="scientific">Marasmiellus scandens</name>
    <dbReference type="NCBI Taxonomy" id="2682957"/>
    <lineage>
        <taxon>Eukaryota</taxon>
        <taxon>Fungi</taxon>
        <taxon>Dikarya</taxon>
        <taxon>Basidiomycota</taxon>
        <taxon>Agaricomycotina</taxon>
        <taxon>Agaricomycetes</taxon>
        <taxon>Agaricomycetidae</taxon>
        <taxon>Agaricales</taxon>
        <taxon>Marasmiineae</taxon>
        <taxon>Omphalotaceae</taxon>
        <taxon>Marasmiellus</taxon>
    </lineage>
</organism>
<comment type="caution">
    <text evidence="2">The sequence shown here is derived from an EMBL/GenBank/DDBJ whole genome shotgun (WGS) entry which is preliminary data.</text>
</comment>
<feature type="compositionally biased region" description="Low complexity" evidence="1">
    <location>
        <begin position="23"/>
        <end position="38"/>
    </location>
</feature>
<dbReference type="Proteomes" id="UP001498398">
    <property type="component" value="Unassembled WGS sequence"/>
</dbReference>
<feature type="compositionally biased region" description="Basic and acidic residues" evidence="1">
    <location>
        <begin position="12"/>
        <end position="22"/>
    </location>
</feature>
<protein>
    <submittedName>
        <fullName evidence="2">Uncharacterized protein</fullName>
    </submittedName>
</protein>
<accession>A0ABR1IQN3</accession>
<feature type="compositionally biased region" description="Low complexity" evidence="1">
    <location>
        <begin position="52"/>
        <end position="64"/>
    </location>
</feature>
<proteinExistence type="predicted"/>
<feature type="compositionally biased region" description="Polar residues" evidence="1">
    <location>
        <begin position="1"/>
        <end position="11"/>
    </location>
</feature>